<gene>
    <name evidence="11" type="ORF">Voc01_074800</name>
</gene>
<comment type="caution">
    <text evidence="11">The sequence shown here is derived from an EMBL/GenBank/DDBJ whole genome shotgun (WGS) entry which is preliminary data.</text>
</comment>
<evidence type="ECO:0000313" key="12">
    <source>
        <dbReference type="Proteomes" id="UP000635606"/>
    </source>
</evidence>
<evidence type="ECO:0000256" key="7">
    <source>
        <dbReference type="ARBA" id="ARBA00023016"/>
    </source>
</evidence>
<dbReference type="SUPFAM" id="SSF53822">
    <property type="entry name" value="Periplasmic binding protein-like I"/>
    <property type="match status" value="1"/>
</dbReference>
<dbReference type="AlphaFoldDB" id="A0A8J4A1U8"/>
<keyword evidence="5" id="KW-0547">Nucleotide-binding</keyword>
<evidence type="ECO:0000256" key="9">
    <source>
        <dbReference type="SAM" id="MobiDB-lite"/>
    </source>
</evidence>
<feature type="compositionally biased region" description="Pro residues" evidence="9">
    <location>
        <begin position="364"/>
        <end position="382"/>
    </location>
</feature>
<keyword evidence="7" id="KW-0346">Stress response</keyword>
<evidence type="ECO:0000256" key="4">
    <source>
        <dbReference type="ARBA" id="ARBA00022729"/>
    </source>
</evidence>
<keyword evidence="8" id="KW-0143">Chaperone</keyword>
<evidence type="ECO:0000256" key="6">
    <source>
        <dbReference type="ARBA" id="ARBA00022840"/>
    </source>
</evidence>
<accession>A0A8J4A1U8</accession>
<dbReference type="GO" id="GO:0005524">
    <property type="term" value="F:ATP binding"/>
    <property type="evidence" value="ECO:0007669"/>
    <property type="project" value="UniProtKB-KW"/>
</dbReference>
<dbReference type="GO" id="GO:0140662">
    <property type="term" value="F:ATP-dependent protein folding chaperone"/>
    <property type="evidence" value="ECO:0007669"/>
    <property type="project" value="InterPro"/>
</dbReference>
<dbReference type="InterPro" id="IPR018181">
    <property type="entry name" value="Heat_shock_70_CS"/>
</dbReference>
<name>A0A8J4A1U8_9ACTN</name>
<dbReference type="GO" id="GO:0030313">
    <property type="term" value="C:cell envelope"/>
    <property type="evidence" value="ECO:0007669"/>
    <property type="project" value="UniProtKB-SubCell"/>
</dbReference>
<reference evidence="11" key="1">
    <citation type="submission" date="2021-01" db="EMBL/GenBank/DDBJ databases">
        <title>Whole genome shotgun sequence of Virgisporangium ochraceum NBRC 16418.</title>
        <authorList>
            <person name="Komaki H."/>
            <person name="Tamura T."/>
        </authorList>
    </citation>
    <scope>NUCLEOTIDE SEQUENCE</scope>
    <source>
        <strain evidence="11">NBRC 16418</strain>
    </source>
</reference>
<dbReference type="PANTHER" id="PTHR46847">
    <property type="entry name" value="D-ALLOSE-BINDING PERIPLASMIC PROTEIN-RELATED"/>
    <property type="match status" value="1"/>
</dbReference>
<dbReference type="Proteomes" id="UP000635606">
    <property type="component" value="Unassembled WGS sequence"/>
</dbReference>
<keyword evidence="12" id="KW-1185">Reference proteome</keyword>
<dbReference type="PRINTS" id="PR00301">
    <property type="entry name" value="HEATSHOCK70"/>
</dbReference>
<protein>
    <recommendedName>
        <fullName evidence="10">Periplasmic binding protein domain-containing protein</fullName>
    </recommendedName>
</protein>
<evidence type="ECO:0000256" key="2">
    <source>
        <dbReference type="ARBA" id="ARBA00007381"/>
    </source>
</evidence>
<dbReference type="InterPro" id="IPR025997">
    <property type="entry name" value="SBP_2_dom"/>
</dbReference>
<evidence type="ECO:0000259" key="10">
    <source>
        <dbReference type="Pfam" id="PF13407"/>
    </source>
</evidence>
<dbReference type="InterPro" id="IPR028082">
    <property type="entry name" value="Peripla_BP_I"/>
</dbReference>
<dbReference type="SUPFAM" id="SSF53067">
    <property type="entry name" value="Actin-like ATPase domain"/>
    <property type="match status" value="2"/>
</dbReference>
<keyword evidence="6" id="KW-0067">ATP-binding</keyword>
<dbReference type="InterPro" id="IPR013126">
    <property type="entry name" value="Hsp_70_fam"/>
</dbReference>
<dbReference type="Gene3D" id="3.90.640.10">
    <property type="entry name" value="Actin, Chain A, domain 4"/>
    <property type="match status" value="1"/>
</dbReference>
<organism evidence="11 12">
    <name type="scientific">Virgisporangium ochraceum</name>
    <dbReference type="NCBI Taxonomy" id="65505"/>
    <lineage>
        <taxon>Bacteria</taxon>
        <taxon>Bacillati</taxon>
        <taxon>Actinomycetota</taxon>
        <taxon>Actinomycetes</taxon>
        <taxon>Micromonosporales</taxon>
        <taxon>Micromonosporaceae</taxon>
        <taxon>Virgisporangium</taxon>
    </lineage>
</organism>
<evidence type="ECO:0000313" key="11">
    <source>
        <dbReference type="EMBL" id="GIJ72563.1"/>
    </source>
</evidence>
<comment type="subcellular location">
    <subcellularLocation>
        <location evidence="1">Cell envelope</location>
    </subcellularLocation>
</comment>
<dbReference type="EMBL" id="BOPH01000102">
    <property type="protein sequence ID" value="GIJ72563.1"/>
    <property type="molecule type" value="Genomic_DNA"/>
</dbReference>
<dbReference type="PANTHER" id="PTHR46847:SF3">
    <property type="entry name" value="GALACTOFURANOSE-BINDING PROTEIN YTFQ"/>
    <property type="match status" value="1"/>
</dbReference>
<dbReference type="InterPro" id="IPR043129">
    <property type="entry name" value="ATPase_NBD"/>
</dbReference>
<evidence type="ECO:0000256" key="1">
    <source>
        <dbReference type="ARBA" id="ARBA00004196"/>
    </source>
</evidence>
<dbReference type="Pfam" id="PF13407">
    <property type="entry name" value="Peripla_BP_4"/>
    <property type="match status" value="1"/>
</dbReference>
<dbReference type="Pfam" id="PF00012">
    <property type="entry name" value="HSP70"/>
    <property type="match status" value="1"/>
</dbReference>
<sequence>MTMDGYRLGVDFGTSNTVAVLRWPDGHVRPLLFDGSPLLPSAVFADPAGGLLVGRDAVHAARVDPGSFEPHPKRRVDEGTVLLGAAEVAVTDLFAAVLGRVVAEVDRVAPARPSTVVLTHPASWGPRRRDLLAAAATAVGMAGVRLVPEPVAAAAYLVRMAGVRVPVGGHAVVYDLGAGTFDATVLRRTADGFDVLASRGLDDAGGLDVDAALVESLGAVYRPRDPDVWHRLTAPATPADRRASAQVWNDVRTAKETLSRLAATLVHLPLLDVDAPIGREHLDEVARPVVDRTVEATAAVIRQAGLRPADVAGVFLVGGASRLPLVATRLHATLGLTAFVTEQPELVVAEGSLHAVPEEQPRPQAAPQPAPQAAPQPAPQPAPVAAARTRWWRPALAVAAVLAVANVLLVVVLNLGDDEPGGGPSTATSTSAAAARFTLGFAQASSVGAWRGANTRSVQEAATAANVELVYADADLKLQSQIEAVRSFIARGVDVIALPPVVASGWDAVLGEAKAAGIPVIVLDRPIDTRDTSLYRSLLASDLVAEGRRAGEWVARTFTTGSVAIAELQGTRGSSVTIDRSTGFNDAILASSRLRIAERRTGDFSRSGGQEAMRSILATNPDIDVVFAHNDDMAVGAVQAMVAAGRAPGTDIAVVSIDGVRDAMTELAAGRINYIVECSPNLGPQLMDLARKVHRGEKVPPRVAVEETTFDREQARQALPTRTY</sequence>
<proteinExistence type="inferred from homology"/>
<dbReference type="PROSITE" id="PS01036">
    <property type="entry name" value="HSP70_3"/>
    <property type="match status" value="1"/>
</dbReference>
<dbReference type="CDD" id="cd06309">
    <property type="entry name" value="PBP1_galactofuranose_YtfQ-like"/>
    <property type="match status" value="1"/>
</dbReference>
<comment type="similarity">
    <text evidence="3">Belongs to the bacterial solute-binding protein 2 family.</text>
</comment>
<feature type="domain" description="Periplasmic binding protein" evidence="10">
    <location>
        <begin position="446"/>
        <end position="698"/>
    </location>
</feature>
<evidence type="ECO:0000256" key="8">
    <source>
        <dbReference type="ARBA" id="ARBA00023186"/>
    </source>
</evidence>
<dbReference type="Gene3D" id="3.30.420.40">
    <property type="match status" value="2"/>
</dbReference>
<dbReference type="Gene3D" id="3.40.50.2300">
    <property type="match status" value="2"/>
</dbReference>
<evidence type="ECO:0000256" key="3">
    <source>
        <dbReference type="ARBA" id="ARBA00007639"/>
    </source>
</evidence>
<keyword evidence="4" id="KW-0732">Signal</keyword>
<dbReference type="GO" id="GO:0030246">
    <property type="term" value="F:carbohydrate binding"/>
    <property type="evidence" value="ECO:0007669"/>
    <property type="project" value="UniProtKB-ARBA"/>
</dbReference>
<comment type="similarity">
    <text evidence="2">Belongs to the heat shock protein 70 family.</text>
</comment>
<evidence type="ECO:0000256" key="5">
    <source>
        <dbReference type="ARBA" id="ARBA00022741"/>
    </source>
</evidence>
<feature type="region of interest" description="Disordered" evidence="9">
    <location>
        <begin position="357"/>
        <end position="382"/>
    </location>
</feature>